<name>A0A1H7CIM3_9FIRM</name>
<dbReference type="STRING" id="84035.SAMN05660742_12246"/>
<evidence type="ECO:0008006" key="4">
    <source>
        <dbReference type="Google" id="ProtNLM"/>
    </source>
</evidence>
<feature type="transmembrane region" description="Helical" evidence="1">
    <location>
        <begin position="26"/>
        <end position="43"/>
    </location>
</feature>
<protein>
    <recommendedName>
        <fullName evidence="4">FHA domain-containing protein</fullName>
    </recommendedName>
</protein>
<dbReference type="AlphaFoldDB" id="A0A1H7CIM3"/>
<evidence type="ECO:0000256" key="1">
    <source>
        <dbReference type="SAM" id="Phobius"/>
    </source>
</evidence>
<dbReference type="Gene3D" id="2.60.200.20">
    <property type="match status" value="1"/>
</dbReference>
<sequence length="202" mass="22932">MTQTKEECLAKLPDEQEIRKKRLQRIDISIVFLVAVICGFIYGYYPNHEYDLEKYVLLCIFGAIGMYYASHLITPKHEKLPPAAVAEVKSDISGIVMLNENGVYMKEWNVHGLVALIIGKNTKNKEVEIDLSDSAYDALIHDEHALMNFAGGNWYIEGLHMPSSVSIKKSTDGMRYRLSDNRPCKLDPGDIVYIAHTRLLIK</sequence>
<dbReference type="Proteomes" id="UP000199662">
    <property type="component" value="Unassembled WGS sequence"/>
</dbReference>
<keyword evidence="1" id="KW-1133">Transmembrane helix</keyword>
<dbReference type="SUPFAM" id="SSF49879">
    <property type="entry name" value="SMAD/FHA domain"/>
    <property type="match status" value="1"/>
</dbReference>
<dbReference type="InterPro" id="IPR008984">
    <property type="entry name" value="SMAD_FHA_dom_sf"/>
</dbReference>
<organism evidence="2 3">
    <name type="scientific">Propionispira arboris</name>
    <dbReference type="NCBI Taxonomy" id="84035"/>
    <lineage>
        <taxon>Bacteria</taxon>
        <taxon>Bacillati</taxon>
        <taxon>Bacillota</taxon>
        <taxon>Negativicutes</taxon>
        <taxon>Selenomonadales</taxon>
        <taxon>Selenomonadaceae</taxon>
        <taxon>Propionispira</taxon>
    </lineage>
</organism>
<accession>A0A1H7CIM3</accession>
<keyword evidence="1" id="KW-0472">Membrane</keyword>
<gene>
    <name evidence="2" type="ORF">SAMN05660742_12246</name>
</gene>
<keyword evidence="3" id="KW-1185">Reference proteome</keyword>
<reference evidence="2 3" key="1">
    <citation type="submission" date="2016-10" db="EMBL/GenBank/DDBJ databases">
        <authorList>
            <person name="de Groot N.N."/>
        </authorList>
    </citation>
    <scope>NUCLEOTIDE SEQUENCE [LARGE SCALE GENOMIC DNA]</scope>
    <source>
        <strain evidence="2 3">DSM 2179</strain>
    </source>
</reference>
<feature type="transmembrane region" description="Helical" evidence="1">
    <location>
        <begin position="55"/>
        <end position="73"/>
    </location>
</feature>
<dbReference type="RefSeq" id="WP_091834786.1">
    <property type="nucleotide sequence ID" value="NZ_FNZK01000022.1"/>
</dbReference>
<evidence type="ECO:0000313" key="3">
    <source>
        <dbReference type="Proteomes" id="UP000199662"/>
    </source>
</evidence>
<proteinExistence type="predicted"/>
<dbReference type="EMBL" id="FNZK01000022">
    <property type="protein sequence ID" value="SEJ89491.1"/>
    <property type="molecule type" value="Genomic_DNA"/>
</dbReference>
<evidence type="ECO:0000313" key="2">
    <source>
        <dbReference type="EMBL" id="SEJ89491.1"/>
    </source>
</evidence>
<keyword evidence="1" id="KW-0812">Transmembrane</keyword>